<dbReference type="InterPro" id="IPR010982">
    <property type="entry name" value="Lambda_DNA-bd_dom_sf"/>
</dbReference>
<dbReference type="SUPFAM" id="SSF47413">
    <property type="entry name" value="lambda repressor-like DNA-binding domains"/>
    <property type="match status" value="1"/>
</dbReference>
<sequence length="151" mass="16676">MSYNTLKIRQIDAALALWRKAALPPRPGKGWIHAIRTALSMSSAALGARLGMTGAGVLSLEASEAADSITLGTLRKVATALDCELQYALVPKHGIAETLQKRAKEVARERVLRVSHTMALEEQFVDSELTRTQIEELAETLLRKQTKELWR</sequence>
<keyword evidence="2" id="KW-0238">DNA-binding</keyword>
<dbReference type="EMBL" id="BLVO01000001">
    <property type="protein sequence ID" value="GFM31667.1"/>
    <property type="molecule type" value="Genomic_DNA"/>
</dbReference>
<evidence type="ECO:0000313" key="2">
    <source>
        <dbReference type="EMBL" id="GFM31667.1"/>
    </source>
</evidence>
<dbReference type="GO" id="GO:0003677">
    <property type="term" value="F:DNA binding"/>
    <property type="evidence" value="ECO:0007669"/>
    <property type="project" value="UniProtKB-KW"/>
</dbReference>
<dbReference type="Gene3D" id="1.10.260.40">
    <property type="entry name" value="lambda repressor-like DNA-binding domains"/>
    <property type="match status" value="1"/>
</dbReference>
<dbReference type="Proteomes" id="UP000503840">
    <property type="component" value="Unassembled WGS sequence"/>
</dbReference>
<dbReference type="PROSITE" id="PS50943">
    <property type="entry name" value="HTH_CROC1"/>
    <property type="match status" value="1"/>
</dbReference>
<evidence type="ECO:0000259" key="1">
    <source>
        <dbReference type="PROSITE" id="PS50943"/>
    </source>
</evidence>
<dbReference type="RefSeq" id="WP_174403379.1">
    <property type="nucleotide sequence ID" value="NZ_BLVO01000001.1"/>
</dbReference>
<proteinExistence type="predicted"/>
<keyword evidence="3" id="KW-1185">Reference proteome</keyword>
<reference evidence="2 3" key="1">
    <citation type="submission" date="2020-05" db="EMBL/GenBank/DDBJ databases">
        <title>Draft genome sequence of Desulfovibrio sp. strain HN2T.</title>
        <authorList>
            <person name="Ueno A."/>
            <person name="Tamazawa S."/>
            <person name="Tamamura S."/>
            <person name="Murakami T."/>
            <person name="Kiyama T."/>
            <person name="Inomata H."/>
            <person name="Amano Y."/>
            <person name="Miyakawa K."/>
            <person name="Tamaki H."/>
            <person name="Naganuma T."/>
            <person name="Kaneko K."/>
        </authorList>
    </citation>
    <scope>NUCLEOTIDE SEQUENCE [LARGE SCALE GENOMIC DNA]</scope>
    <source>
        <strain evidence="2 3">HN2</strain>
    </source>
</reference>
<name>A0A7J0BDC1_9BACT</name>
<gene>
    <name evidence="2" type="ORF">DSM101010T_00320</name>
</gene>
<dbReference type="InterPro" id="IPR001387">
    <property type="entry name" value="Cro/C1-type_HTH"/>
</dbReference>
<comment type="caution">
    <text evidence="2">The sequence shown here is derived from an EMBL/GenBank/DDBJ whole genome shotgun (WGS) entry which is preliminary data.</text>
</comment>
<dbReference type="AlphaFoldDB" id="A0A7J0BDC1"/>
<evidence type="ECO:0000313" key="3">
    <source>
        <dbReference type="Proteomes" id="UP000503840"/>
    </source>
</evidence>
<accession>A0A7J0BDC1</accession>
<protein>
    <submittedName>
        <fullName evidence="2">DNA-binding protein</fullName>
    </submittedName>
</protein>
<organism evidence="2 3">
    <name type="scientific">Desulfovibrio subterraneus</name>
    <dbReference type="NCBI Taxonomy" id="2718620"/>
    <lineage>
        <taxon>Bacteria</taxon>
        <taxon>Pseudomonadati</taxon>
        <taxon>Thermodesulfobacteriota</taxon>
        <taxon>Desulfovibrionia</taxon>
        <taxon>Desulfovibrionales</taxon>
        <taxon>Desulfovibrionaceae</taxon>
        <taxon>Desulfovibrio</taxon>
    </lineage>
</organism>
<dbReference type="NCBIfam" id="TIGR02612">
    <property type="entry name" value="mob_myst_A"/>
    <property type="match status" value="1"/>
</dbReference>
<dbReference type="InterPro" id="IPR013435">
    <property type="entry name" value="Mobile_mystery_prot_A"/>
</dbReference>
<feature type="domain" description="HTH cro/C1-type" evidence="1">
    <location>
        <begin position="32"/>
        <end position="88"/>
    </location>
</feature>